<dbReference type="Proteomes" id="UP000011991">
    <property type="component" value="Unassembled WGS sequence"/>
</dbReference>
<feature type="region of interest" description="Disordered" evidence="1">
    <location>
        <begin position="1"/>
        <end position="23"/>
    </location>
</feature>
<evidence type="ECO:0000313" key="3">
    <source>
        <dbReference type="Proteomes" id="UP000011991"/>
    </source>
</evidence>
<reference evidence="2 3" key="1">
    <citation type="journal article" date="2013" name="Mar. Genomics">
        <title>Expression of sulfatases in Rhodopirellula baltica and the diversity of sulfatases in the genus Rhodopirellula.</title>
        <authorList>
            <person name="Wegner C.E."/>
            <person name="Richter-Heitmann T."/>
            <person name="Klindworth A."/>
            <person name="Klockow C."/>
            <person name="Richter M."/>
            <person name="Achstetter T."/>
            <person name="Glockner F.O."/>
            <person name="Harder J."/>
        </authorList>
    </citation>
    <scope>NUCLEOTIDE SEQUENCE [LARGE SCALE GENOMIC DNA]</scope>
    <source>
        <strain evidence="2 3">SM1</strain>
    </source>
</reference>
<sequence>MKPSRIHFQLSDASDGASGYRANHGGNARIQRITSFHPTASFA</sequence>
<accession>M5R9J2</accession>
<dbReference type="AlphaFoldDB" id="M5R9J2"/>
<comment type="caution">
    <text evidence="2">The sequence shown here is derived from an EMBL/GenBank/DDBJ whole genome shotgun (WGS) entry which is preliminary data.</text>
</comment>
<evidence type="ECO:0000313" key="2">
    <source>
        <dbReference type="EMBL" id="EMI16045.1"/>
    </source>
</evidence>
<evidence type="ECO:0000256" key="1">
    <source>
        <dbReference type="SAM" id="MobiDB-lite"/>
    </source>
</evidence>
<organism evidence="2 3">
    <name type="scientific">Rhodopirellula maiorica SM1</name>
    <dbReference type="NCBI Taxonomy" id="1265738"/>
    <lineage>
        <taxon>Bacteria</taxon>
        <taxon>Pseudomonadati</taxon>
        <taxon>Planctomycetota</taxon>
        <taxon>Planctomycetia</taxon>
        <taxon>Pirellulales</taxon>
        <taxon>Pirellulaceae</taxon>
        <taxon>Novipirellula</taxon>
    </lineage>
</organism>
<keyword evidence="3" id="KW-1185">Reference proteome</keyword>
<gene>
    <name evidence="2" type="ORF">RMSM_07032</name>
</gene>
<protein>
    <submittedName>
        <fullName evidence="2">Uncharacterized protein</fullName>
    </submittedName>
</protein>
<dbReference type="EMBL" id="ANOG01001004">
    <property type="protein sequence ID" value="EMI16045.1"/>
    <property type="molecule type" value="Genomic_DNA"/>
</dbReference>
<name>M5R9J2_9BACT</name>
<dbReference type="PATRIC" id="fig|1265738.3.peg.7015"/>
<proteinExistence type="predicted"/>